<feature type="transmembrane region" description="Helical" evidence="1">
    <location>
        <begin position="113"/>
        <end position="133"/>
    </location>
</feature>
<name>Q4N1C9_THEPA</name>
<keyword evidence="1" id="KW-1133">Transmembrane helix</keyword>
<sequence length="174" mass="20159">MLRSCNEYLFRNFSVLRNFSYFTKITSNRLFSTSTNSRTVNSTTLNSGTTNFRTVNSGTTNSTGDTRTGETVRDEKFAWRHRVVGAQTNNNLKVGPYKRGRWFVSYREDPGSFITNILIILVTGYAIFTLLPGESMRVRRQRKLRQMLLDKANLTEAELDYIENYQFKSKPHNN</sequence>
<dbReference type="Proteomes" id="UP000001949">
    <property type="component" value="Unassembled WGS sequence"/>
</dbReference>
<proteinExistence type="predicted"/>
<keyword evidence="1" id="KW-0472">Membrane</keyword>
<evidence type="ECO:0000256" key="1">
    <source>
        <dbReference type="SAM" id="Phobius"/>
    </source>
</evidence>
<evidence type="ECO:0000313" key="2">
    <source>
        <dbReference type="EMBL" id="EAN32171.1"/>
    </source>
</evidence>
<dbReference type="GeneID" id="3501397"/>
<keyword evidence="1" id="KW-0812">Transmembrane</keyword>
<reference evidence="2 3" key="1">
    <citation type="journal article" date="2005" name="Science">
        <title>Genome sequence of Theileria parva, a bovine pathogen that transforms lymphocytes.</title>
        <authorList>
            <person name="Gardner M.J."/>
            <person name="Bishop R."/>
            <person name="Shah T."/>
            <person name="de Villiers E.P."/>
            <person name="Carlton J.M."/>
            <person name="Hall N."/>
            <person name="Ren Q."/>
            <person name="Paulsen I.T."/>
            <person name="Pain A."/>
            <person name="Berriman M."/>
            <person name="Wilson R.J.M."/>
            <person name="Sato S."/>
            <person name="Ralph S.A."/>
            <person name="Mann D.J."/>
            <person name="Xiong Z."/>
            <person name="Shallom S.J."/>
            <person name="Weidman J."/>
            <person name="Jiang L."/>
            <person name="Lynn J."/>
            <person name="Weaver B."/>
            <person name="Shoaibi A."/>
            <person name="Domingo A.R."/>
            <person name="Wasawo D."/>
            <person name="Crabtree J."/>
            <person name="Wortman J.R."/>
            <person name="Haas B."/>
            <person name="Angiuoli S.V."/>
            <person name="Creasy T.H."/>
            <person name="Lu C."/>
            <person name="Suh B."/>
            <person name="Silva J.C."/>
            <person name="Utterback T.R."/>
            <person name="Feldblyum T.V."/>
            <person name="Pertea M."/>
            <person name="Allen J."/>
            <person name="Nierman W.C."/>
            <person name="Taracha E.L.N."/>
            <person name="Salzberg S.L."/>
            <person name="White O.R."/>
            <person name="Fitzhugh H.A."/>
            <person name="Morzaria S."/>
            <person name="Venter J.C."/>
            <person name="Fraser C.M."/>
            <person name="Nene V."/>
        </authorList>
    </citation>
    <scope>NUCLEOTIDE SEQUENCE [LARGE SCALE GENOMIC DNA]</scope>
    <source>
        <strain evidence="2 3">Muguga</strain>
    </source>
</reference>
<dbReference type="OMA" id="FISHTYK"/>
<dbReference type="eggNOG" id="ENOG502SY52">
    <property type="taxonomic scope" value="Eukaryota"/>
</dbReference>
<dbReference type="InParanoid" id="Q4N1C9"/>
<comment type="caution">
    <text evidence="2">The sequence shown here is derived from an EMBL/GenBank/DDBJ whole genome shotgun (WGS) entry which is preliminary data.</text>
</comment>
<gene>
    <name evidence="2" type="ordered locus">TP04_0817</name>
</gene>
<organism evidence="2 3">
    <name type="scientific">Theileria parva</name>
    <name type="common">East coast fever infection agent</name>
    <dbReference type="NCBI Taxonomy" id="5875"/>
    <lineage>
        <taxon>Eukaryota</taxon>
        <taxon>Sar</taxon>
        <taxon>Alveolata</taxon>
        <taxon>Apicomplexa</taxon>
        <taxon>Aconoidasida</taxon>
        <taxon>Piroplasmida</taxon>
        <taxon>Theileriidae</taxon>
        <taxon>Theileria</taxon>
    </lineage>
</organism>
<dbReference type="VEuPathDB" id="PiroplasmaDB:TpMuguga_04g00817"/>
<evidence type="ECO:0000313" key="3">
    <source>
        <dbReference type="Proteomes" id="UP000001949"/>
    </source>
</evidence>
<protein>
    <recommendedName>
        <fullName evidence="4">Transmembrane protein</fullName>
    </recommendedName>
</protein>
<dbReference type="EMBL" id="AAGK01000004">
    <property type="protein sequence ID" value="EAN32171.1"/>
    <property type="molecule type" value="Genomic_DNA"/>
</dbReference>
<accession>Q4N1C9</accession>
<keyword evidence="3" id="KW-1185">Reference proteome</keyword>
<evidence type="ECO:0008006" key="4">
    <source>
        <dbReference type="Google" id="ProtNLM"/>
    </source>
</evidence>
<dbReference type="AlphaFoldDB" id="Q4N1C9"/>
<dbReference type="KEGG" id="tpv:TP04_0817"/>